<dbReference type="AlphaFoldDB" id="W4V8D7"/>
<keyword evidence="3" id="KW-0639">Primosome</keyword>
<gene>
    <name evidence="14" type="ORF">JCM21531_2592</name>
</gene>
<dbReference type="PANTHER" id="PTHR30313">
    <property type="entry name" value="DNA PRIMASE"/>
    <property type="match status" value="1"/>
</dbReference>
<dbReference type="RefSeq" id="WP_038289254.1">
    <property type="nucleotide sequence ID" value="NZ_BAVR01000030.1"/>
</dbReference>
<evidence type="ECO:0000256" key="1">
    <source>
        <dbReference type="ARBA" id="ARBA00001947"/>
    </source>
</evidence>
<dbReference type="SUPFAM" id="SSF57783">
    <property type="entry name" value="Zinc beta-ribbon"/>
    <property type="match status" value="1"/>
</dbReference>
<evidence type="ECO:0000313" key="14">
    <source>
        <dbReference type="EMBL" id="GAE89098.1"/>
    </source>
</evidence>
<protein>
    <submittedName>
        <fullName evidence="14">DNA primase</fullName>
    </submittedName>
</protein>
<dbReference type="GO" id="GO:0008270">
    <property type="term" value="F:zinc ion binding"/>
    <property type="evidence" value="ECO:0007669"/>
    <property type="project" value="UniProtKB-KW"/>
</dbReference>
<organism evidence="14 15">
    <name type="scientific">Acetivibrio straminisolvens JCM 21531</name>
    <dbReference type="NCBI Taxonomy" id="1294263"/>
    <lineage>
        <taxon>Bacteria</taxon>
        <taxon>Bacillati</taxon>
        <taxon>Bacillota</taxon>
        <taxon>Clostridia</taxon>
        <taxon>Eubacteriales</taxon>
        <taxon>Oscillospiraceae</taxon>
        <taxon>Acetivibrio</taxon>
    </lineage>
</organism>
<keyword evidence="8" id="KW-0863">Zinc-finger</keyword>
<keyword evidence="9" id="KW-0862">Zinc</keyword>
<dbReference type="FunFam" id="3.90.580.10:FF:000001">
    <property type="entry name" value="DNA primase"/>
    <property type="match status" value="1"/>
</dbReference>
<dbReference type="Pfam" id="PF01807">
    <property type="entry name" value="Zn_ribbon_DnaG"/>
    <property type="match status" value="1"/>
</dbReference>
<evidence type="ECO:0000313" key="15">
    <source>
        <dbReference type="Proteomes" id="UP000019109"/>
    </source>
</evidence>
<reference evidence="14" key="1">
    <citation type="journal article" date="2014" name="Genome Announc.">
        <title>Draft Genome Sequence of Clostridium straminisolvens Strain JCM 21531T, Isolated from a Cellulose-Degrading Bacterial Community.</title>
        <authorList>
            <person name="Yuki M."/>
            <person name="Oshima K."/>
            <person name="Suda W."/>
            <person name="Sakamoto M."/>
            <person name="Kitamura K."/>
            <person name="Iida T."/>
            <person name="Hattori M."/>
            <person name="Ohkuma M."/>
        </authorList>
    </citation>
    <scope>NUCLEOTIDE SEQUENCE [LARGE SCALE GENOMIC DNA]</scope>
    <source>
        <strain evidence="14">JCM 21531</strain>
    </source>
</reference>
<keyword evidence="2" id="KW-0240">DNA-directed RNA polymerase</keyword>
<keyword evidence="15" id="KW-1185">Reference proteome</keyword>
<keyword evidence="7" id="KW-0479">Metal-binding</keyword>
<accession>W4V8D7</accession>
<dbReference type="GO" id="GO:1990077">
    <property type="term" value="C:primosome complex"/>
    <property type="evidence" value="ECO:0007669"/>
    <property type="project" value="UniProtKB-KW"/>
</dbReference>
<evidence type="ECO:0000259" key="13">
    <source>
        <dbReference type="SMART" id="SM00400"/>
    </source>
</evidence>
<evidence type="ECO:0000256" key="4">
    <source>
        <dbReference type="ARBA" id="ARBA00022679"/>
    </source>
</evidence>
<evidence type="ECO:0000256" key="11">
    <source>
        <dbReference type="ARBA" id="ARBA00023125"/>
    </source>
</evidence>
<dbReference type="Gene3D" id="3.90.580.10">
    <property type="entry name" value="Zinc finger, CHC2-type domain"/>
    <property type="match status" value="1"/>
</dbReference>
<proteinExistence type="predicted"/>
<dbReference type="InterPro" id="IPR036977">
    <property type="entry name" value="DNA_primase_Znf_CHC2"/>
</dbReference>
<dbReference type="GO" id="GO:0003677">
    <property type="term" value="F:DNA binding"/>
    <property type="evidence" value="ECO:0007669"/>
    <property type="project" value="UniProtKB-KW"/>
</dbReference>
<comment type="cofactor">
    <cofactor evidence="1">
        <name>Zn(2+)</name>
        <dbReference type="ChEBI" id="CHEBI:29105"/>
    </cofactor>
</comment>
<keyword evidence="4" id="KW-0808">Transferase</keyword>
<keyword evidence="10" id="KW-0460">Magnesium</keyword>
<evidence type="ECO:0000256" key="10">
    <source>
        <dbReference type="ARBA" id="ARBA00022842"/>
    </source>
</evidence>
<evidence type="ECO:0000256" key="8">
    <source>
        <dbReference type="ARBA" id="ARBA00022771"/>
    </source>
</evidence>
<dbReference type="InterPro" id="IPR002694">
    <property type="entry name" value="Znf_CHC2"/>
</dbReference>
<evidence type="ECO:0000256" key="2">
    <source>
        <dbReference type="ARBA" id="ARBA00022478"/>
    </source>
</evidence>
<keyword evidence="11" id="KW-0238">DNA-binding</keyword>
<dbReference type="SMART" id="SM00400">
    <property type="entry name" value="ZnF_CHCC"/>
    <property type="match status" value="1"/>
</dbReference>
<dbReference type="InterPro" id="IPR050219">
    <property type="entry name" value="DnaG_primase"/>
</dbReference>
<evidence type="ECO:0000256" key="7">
    <source>
        <dbReference type="ARBA" id="ARBA00022723"/>
    </source>
</evidence>
<name>W4V8D7_9FIRM</name>
<feature type="domain" description="Zinc finger CHC2-type" evidence="13">
    <location>
        <begin position="36"/>
        <end position="90"/>
    </location>
</feature>
<dbReference type="Proteomes" id="UP000019109">
    <property type="component" value="Unassembled WGS sequence"/>
</dbReference>
<evidence type="ECO:0000256" key="5">
    <source>
        <dbReference type="ARBA" id="ARBA00022695"/>
    </source>
</evidence>
<dbReference type="GO" id="GO:0003899">
    <property type="term" value="F:DNA-directed RNA polymerase activity"/>
    <property type="evidence" value="ECO:0007669"/>
    <property type="project" value="InterPro"/>
</dbReference>
<sequence>MYRHYPEELIEEIRISNDILSVVGEYVKLERKGKNYFGLCPFHSEKTPSFSVDPSKQLYYCFGCGKGGSVIQFVMDAENLDYIEAIKLLAERARIQLPEGSSEEERNIARKSRSF</sequence>
<evidence type="ECO:0000256" key="6">
    <source>
        <dbReference type="ARBA" id="ARBA00022705"/>
    </source>
</evidence>
<evidence type="ECO:0000256" key="12">
    <source>
        <dbReference type="ARBA" id="ARBA00023163"/>
    </source>
</evidence>
<keyword evidence="5" id="KW-0548">Nucleotidyltransferase</keyword>
<dbReference type="GO" id="GO:0000428">
    <property type="term" value="C:DNA-directed RNA polymerase complex"/>
    <property type="evidence" value="ECO:0007669"/>
    <property type="project" value="UniProtKB-KW"/>
</dbReference>
<evidence type="ECO:0000256" key="3">
    <source>
        <dbReference type="ARBA" id="ARBA00022515"/>
    </source>
</evidence>
<keyword evidence="6" id="KW-0235">DNA replication</keyword>
<dbReference type="STRING" id="1294263.JCM21531_2592"/>
<dbReference type="PANTHER" id="PTHR30313:SF2">
    <property type="entry name" value="DNA PRIMASE"/>
    <property type="match status" value="1"/>
</dbReference>
<dbReference type="EMBL" id="BAVR01000030">
    <property type="protein sequence ID" value="GAE89098.1"/>
    <property type="molecule type" value="Genomic_DNA"/>
</dbReference>
<keyword evidence="12" id="KW-0804">Transcription</keyword>
<comment type="caution">
    <text evidence="14">The sequence shown here is derived from an EMBL/GenBank/DDBJ whole genome shotgun (WGS) entry which is preliminary data.</text>
</comment>
<evidence type="ECO:0000256" key="9">
    <source>
        <dbReference type="ARBA" id="ARBA00022833"/>
    </source>
</evidence>
<dbReference type="GO" id="GO:0005737">
    <property type="term" value="C:cytoplasm"/>
    <property type="evidence" value="ECO:0007669"/>
    <property type="project" value="TreeGrafter"/>
</dbReference>
<dbReference type="GO" id="GO:0006269">
    <property type="term" value="P:DNA replication, synthesis of primer"/>
    <property type="evidence" value="ECO:0007669"/>
    <property type="project" value="UniProtKB-KW"/>
</dbReference>